<proteinExistence type="predicted"/>
<feature type="region of interest" description="Disordered" evidence="1">
    <location>
        <begin position="1"/>
        <end position="81"/>
    </location>
</feature>
<evidence type="ECO:0000313" key="3">
    <source>
        <dbReference type="Proteomes" id="UP000003824"/>
    </source>
</evidence>
<dbReference type="Proteomes" id="UP000003824">
    <property type="component" value="Unassembled WGS sequence"/>
</dbReference>
<evidence type="ECO:0000256" key="1">
    <source>
        <dbReference type="SAM" id="MobiDB-lite"/>
    </source>
</evidence>
<evidence type="ECO:0000313" key="2">
    <source>
        <dbReference type="EMBL" id="EFE71255.2"/>
    </source>
</evidence>
<dbReference type="EMBL" id="DS999641">
    <property type="protein sequence ID" value="EFE71255.2"/>
    <property type="molecule type" value="Genomic_DNA"/>
</dbReference>
<feature type="compositionally biased region" description="Basic and acidic residues" evidence="1">
    <location>
        <begin position="60"/>
        <end position="81"/>
    </location>
</feature>
<feature type="compositionally biased region" description="Low complexity" evidence="1">
    <location>
        <begin position="1"/>
        <end position="10"/>
    </location>
</feature>
<organism evidence="2 3">
    <name type="scientific">Streptomyces viridosporus (strain ATCC 14672 / DSM 40746 / JCM 4963 / KCTC 9882 / NRRL B-12104 / FH 1290)</name>
    <name type="common">Streptomyces ghanaensis</name>
    <dbReference type="NCBI Taxonomy" id="566461"/>
    <lineage>
        <taxon>Bacteria</taxon>
        <taxon>Bacillati</taxon>
        <taxon>Actinomycetota</taxon>
        <taxon>Actinomycetes</taxon>
        <taxon>Kitasatosporales</taxon>
        <taxon>Streptomycetaceae</taxon>
        <taxon>Streptomyces</taxon>
    </lineage>
</organism>
<gene>
    <name evidence="2" type="ORF">SSFG_06495</name>
</gene>
<sequence>MDATVAGPFAAPAPPHVPAPVLTGVAPFRSVTLRERSRAPSRRPRGSTAAWPSYAHQRRNVRDDPCAARPGSFEKKPPWCE</sequence>
<protein>
    <submittedName>
        <fullName evidence="2">Predicted protein</fullName>
    </submittedName>
</protein>
<accession>D5ZZU2</accession>
<dbReference type="AlphaFoldDB" id="D5ZZU2"/>
<name>D5ZZU2_STRV1</name>
<reference evidence="3" key="1">
    <citation type="submission" date="2008-12" db="EMBL/GenBank/DDBJ databases">
        <title>Annotation of Streptomyces ghanaensis ATCC 14672.</title>
        <authorList>
            <consortium name="The Broad Institute Genome Sequencing Platform"/>
            <consortium name="Broad Institute Microbial Sequencing Center"/>
            <person name="Fischbach M."/>
            <person name="Ward D."/>
            <person name="Young S."/>
            <person name="Kodira C.D."/>
            <person name="Zeng Q."/>
            <person name="Koehrsen M."/>
            <person name="Godfrey P."/>
            <person name="Alvarado L."/>
            <person name="Berlin A.M."/>
            <person name="Borenstein D."/>
            <person name="Chen Z."/>
            <person name="Engels R."/>
            <person name="Freedman E."/>
            <person name="Gellesch M."/>
            <person name="Goldberg J."/>
            <person name="Griggs A."/>
            <person name="Gujja S."/>
            <person name="Heiman D.I."/>
            <person name="Hepburn T.A."/>
            <person name="Howarth C."/>
            <person name="Jen D."/>
            <person name="Larson L."/>
            <person name="Lewis B."/>
            <person name="Mehta T."/>
            <person name="Park D."/>
            <person name="Pearson M."/>
            <person name="Roberts A."/>
            <person name="Saif S."/>
            <person name="Shea T.D."/>
            <person name="Shenoy N."/>
            <person name="Sisk P."/>
            <person name="Stolte C."/>
            <person name="Sykes S.N."/>
            <person name="Walk T."/>
            <person name="White J."/>
            <person name="Yandava C."/>
            <person name="Straight P."/>
            <person name="Clardy J."/>
            <person name="Hung D."/>
            <person name="Kolter R."/>
            <person name="Mekalanos J."/>
            <person name="Walker S."/>
            <person name="Walsh C.T."/>
            <person name="Wieland B.L.C."/>
            <person name="Ilzarbe M."/>
            <person name="Galagan J."/>
            <person name="Nusbaum C."/>
            <person name="Birren B."/>
        </authorList>
    </citation>
    <scope>NUCLEOTIDE SEQUENCE [LARGE SCALE GENOMIC DNA]</scope>
    <source>
        <strain evidence="3">ATCC 14672 / DSM 40746 / JCM 4963 / KCTC 9882 / NRRL B-12104 / FH 1290</strain>
    </source>
</reference>